<dbReference type="Gene3D" id="3.40.50.10350">
    <property type="entry name" value="Glycerate kinase, domain 1"/>
    <property type="match status" value="1"/>
</dbReference>
<dbReference type="NCBIfam" id="TIGR00045">
    <property type="entry name" value="glycerate kinase"/>
    <property type="match status" value="1"/>
</dbReference>
<dbReference type="InterPro" id="IPR036129">
    <property type="entry name" value="Glycerate_kinase_sf"/>
</dbReference>
<organism evidence="5 6">
    <name type="scientific">Methylohalomonas lacus</name>
    <dbReference type="NCBI Taxonomy" id="398773"/>
    <lineage>
        <taxon>Bacteria</taxon>
        <taxon>Pseudomonadati</taxon>
        <taxon>Pseudomonadota</taxon>
        <taxon>Gammaproteobacteria</taxon>
        <taxon>Methylohalomonadales</taxon>
        <taxon>Methylohalomonadaceae</taxon>
        <taxon>Methylohalomonas</taxon>
    </lineage>
</organism>
<evidence type="ECO:0000256" key="1">
    <source>
        <dbReference type="ARBA" id="ARBA00006284"/>
    </source>
</evidence>
<gene>
    <name evidence="5" type="ORF">J2T55_001828</name>
</gene>
<dbReference type="Pfam" id="PF02595">
    <property type="entry name" value="Gly_kinase"/>
    <property type="match status" value="1"/>
</dbReference>
<evidence type="ECO:0000256" key="4">
    <source>
        <dbReference type="PIRNR" id="PIRNR006078"/>
    </source>
</evidence>
<dbReference type="GO" id="GO:0031388">
    <property type="term" value="P:organic acid phosphorylation"/>
    <property type="evidence" value="ECO:0007669"/>
    <property type="project" value="UniProtKB-UniRule"/>
</dbReference>
<evidence type="ECO:0000256" key="2">
    <source>
        <dbReference type="ARBA" id="ARBA00022679"/>
    </source>
</evidence>
<dbReference type="PANTHER" id="PTHR21599:SF0">
    <property type="entry name" value="GLYCERATE KINASE"/>
    <property type="match status" value="1"/>
</dbReference>
<keyword evidence="3 4" id="KW-0418">Kinase</keyword>
<evidence type="ECO:0000313" key="5">
    <source>
        <dbReference type="EMBL" id="MCS3903796.1"/>
    </source>
</evidence>
<accession>A0AAE3HMD7</accession>
<dbReference type="InterPro" id="IPR018193">
    <property type="entry name" value="Glyc_kinase_flavodox-like_fold"/>
</dbReference>
<dbReference type="RefSeq" id="WP_259055771.1">
    <property type="nucleotide sequence ID" value="NZ_JANUCT010000012.1"/>
</dbReference>
<proteinExistence type="inferred from homology"/>
<dbReference type="EMBL" id="JANUCT010000012">
    <property type="protein sequence ID" value="MCS3903796.1"/>
    <property type="molecule type" value="Genomic_DNA"/>
</dbReference>
<evidence type="ECO:0000313" key="6">
    <source>
        <dbReference type="Proteomes" id="UP001204445"/>
    </source>
</evidence>
<dbReference type="AlphaFoldDB" id="A0AAE3HMD7"/>
<sequence length="397" mass="41465">MKKIVIAPDSFKENLTSLQVAKAIETGVRRVLPDVECIKVPMADGGEGTVQSLVDAVGGKFVRKQVRGPLGNKPVKARYGLLAEGDSAVIEMAEASGLPLVTSNKRDPLRATTYGTGELILDAIDRGARHIIIGIGGSATVDGGAGMAQALGVRFRDKNGRVIREYAAGGMLNRIASIDPDNLDPRVRKAKIIIASDVDNPLVGKRGAAAVFGPQKGATPAMVKTLDANLKHFGEVIKRDLGVRVNNMTGAGAAGGLGAGLVAFTNAKLQSGIDIIVKAVGLADYLQGADLVITGEGQVDFQTAFGKTPAGVAKAAKKARVPVIAIGGGLADDARGVFEHGIHGLDAAVARPMTLDNAFDNAAKYLANAGERALRMIMLGQDMQKKRVRKKAKKKVR</sequence>
<dbReference type="Proteomes" id="UP001204445">
    <property type="component" value="Unassembled WGS sequence"/>
</dbReference>
<comment type="similarity">
    <text evidence="1 4">Belongs to the glycerate kinase type-1 family.</text>
</comment>
<dbReference type="PANTHER" id="PTHR21599">
    <property type="entry name" value="GLYCERATE KINASE"/>
    <property type="match status" value="1"/>
</dbReference>
<dbReference type="EC" id="2.7.1.31" evidence="5"/>
<dbReference type="PIRSF" id="PIRSF006078">
    <property type="entry name" value="GlxK"/>
    <property type="match status" value="1"/>
</dbReference>
<dbReference type="InterPro" id="IPR004381">
    <property type="entry name" value="Glycerate_kinase"/>
</dbReference>
<dbReference type="GO" id="GO:0008887">
    <property type="term" value="F:glycerate kinase activity"/>
    <property type="evidence" value="ECO:0007669"/>
    <property type="project" value="UniProtKB-UniRule"/>
</dbReference>
<protein>
    <submittedName>
        <fullName evidence="5">Glycerate kinase</fullName>
        <ecNumber evidence="5">2.7.1.31</ecNumber>
    </submittedName>
</protein>
<comment type="caution">
    <text evidence="5">The sequence shown here is derived from an EMBL/GenBank/DDBJ whole genome shotgun (WGS) entry which is preliminary data.</text>
</comment>
<evidence type="ECO:0000256" key="3">
    <source>
        <dbReference type="ARBA" id="ARBA00022777"/>
    </source>
</evidence>
<name>A0AAE3HMD7_9GAMM</name>
<reference evidence="5" key="1">
    <citation type="submission" date="2022-08" db="EMBL/GenBank/DDBJ databases">
        <title>Genomic Encyclopedia of Type Strains, Phase III (KMG-III): the genomes of soil and plant-associated and newly described type strains.</title>
        <authorList>
            <person name="Whitman W."/>
        </authorList>
    </citation>
    <scope>NUCLEOTIDE SEQUENCE</scope>
    <source>
        <strain evidence="5">HMT 1</strain>
    </source>
</reference>
<dbReference type="Gene3D" id="3.90.1510.10">
    <property type="entry name" value="Glycerate kinase, domain 2"/>
    <property type="match status" value="1"/>
</dbReference>
<keyword evidence="6" id="KW-1185">Reference proteome</keyword>
<keyword evidence="2 4" id="KW-0808">Transferase</keyword>
<dbReference type="InterPro" id="IPR018197">
    <property type="entry name" value="Glycerate_kinase_RE-like"/>
</dbReference>
<dbReference type="SUPFAM" id="SSF110738">
    <property type="entry name" value="Glycerate kinase I"/>
    <property type="match status" value="1"/>
</dbReference>